<dbReference type="Proteomes" id="UP000245202">
    <property type="component" value="Unassembled WGS sequence"/>
</dbReference>
<comment type="subcellular location">
    <subcellularLocation>
        <location evidence="1">Cell membrane</location>
        <topology evidence="1">Multi-pass membrane protein</topology>
    </subcellularLocation>
</comment>
<feature type="transmembrane region" description="Helical" evidence="7">
    <location>
        <begin position="401"/>
        <end position="420"/>
    </location>
</feature>
<evidence type="ECO:0000313" key="8">
    <source>
        <dbReference type="EMBL" id="GBG06104.1"/>
    </source>
</evidence>
<feature type="transmembrane region" description="Helical" evidence="7">
    <location>
        <begin position="432"/>
        <end position="453"/>
    </location>
</feature>
<evidence type="ECO:0000256" key="1">
    <source>
        <dbReference type="ARBA" id="ARBA00004651"/>
    </source>
</evidence>
<feature type="transmembrane region" description="Helical" evidence="7">
    <location>
        <begin position="487"/>
        <end position="510"/>
    </location>
</feature>
<keyword evidence="4 7" id="KW-0812">Transmembrane</keyword>
<dbReference type="SUPFAM" id="SSF161098">
    <property type="entry name" value="MetI-like"/>
    <property type="match status" value="2"/>
</dbReference>
<feature type="transmembrane region" description="Helical" evidence="7">
    <location>
        <begin position="275"/>
        <end position="297"/>
    </location>
</feature>
<feature type="transmembrane region" description="Helical" evidence="7">
    <location>
        <begin position="539"/>
        <end position="558"/>
    </location>
</feature>
<feature type="transmembrane region" description="Helical" evidence="7">
    <location>
        <begin position="217"/>
        <end position="236"/>
    </location>
</feature>
<keyword evidence="2" id="KW-0813">Transport</keyword>
<organism evidence="8 9">
    <name type="scientific">Paenibacillus agaridevorans</name>
    <dbReference type="NCBI Taxonomy" id="171404"/>
    <lineage>
        <taxon>Bacteria</taxon>
        <taxon>Bacillati</taxon>
        <taxon>Bacillota</taxon>
        <taxon>Bacilli</taxon>
        <taxon>Bacillales</taxon>
        <taxon>Paenibacillaceae</taxon>
        <taxon>Paenibacillus</taxon>
    </lineage>
</organism>
<keyword evidence="3" id="KW-1003">Cell membrane</keyword>
<reference evidence="8 9" key="1">
    <citation type="submission" date="2017-08" db="EMBL/GenBank/DDBJ databases">
        <title>Substantial Increase in Enzyme Production by Combined Drug-Resistance Mutations in Paenibacillus agaridevorans.</title>
        <authorList>
            <person name="Tanaka Y."/>
            <person name="Funane K."/>
            <person name="Hosaka T."/>
            <person name="Shiwa Y."/>
            <person name="Fujita N."/>
            <person name="Miyazaki T."/>
            <person name="Yoshikawa H."/>
            <person name="Murakami K."/>
            <person name="Kasahara K."/>
            <person name="Inaoka T."/>
            <person name="Hiraga Y."/>
            <person name="Ochi K."/>
        </authorList>
    </citation>
    <scope>NUCLEOTIDE SEQUENCE [LARGE SCALE GENOMIC DNA]</scope>
    <source>
        <strain evidence="8 9">T-3040</strain>
    </source>
</reference>
<feature type="transmembrane region" description="Helical" evidence="7">
    <location>
        <begin position="174"/>
        <end position="196"/>
    </location>
</feature>
<keyword evidence="5 7" id="KW-1133">Transmembrane helix</keyword>
<feature type="transmembrane region" description="Helical" evidence="7">
    <location>
        <begin position="366"/>
        <end position="389"/>
    </location>
</feature>
<feature type="transmembrane region" description="Helical" evidence="7">
    <location>
        <begin position="318"/>
        <end position="343"/>
    </location>
</feature>
<dbReference type="GO" id="GO:0005886">
    <property type="term" value="C:plasma membrane"/>
    <property type="evidence" value="ECO:0007669"/>
    <property type="project" value="UniProtKB-SubCell"/>
</dbReference>
<name>A0A2R5ERU4_9BACL</name>
<comment type="caution">
    <text evidence="8">The sequence shown here is derived from an EMBL/GenBank/DDBJ whole genome shotgun (WGS) entry which is preliminary data.</text>
</comment>
<evidence type="ECO:0000256" key="6">
    <source>
        <dbReference type="ARBA" id="ARBA00023136"/>
    </source>
</evidence>
<accession>A0A2R5ERU4</accession>
<evidence type="ECO:0000313" key="9">
    <source>
        <dbReference type="Proteomes" id="UP000245202"/>
    </source>
</evidence>
<feature type="transmembrane region" description="Helical" evidence="7">
    <location>
        <begin position="30"/>
        <end position="51"/>
    </location>
</feature>
<dbReference type="RefSeq" id="WP_108991480.1">
    <property type="nucleotide sequence ID" value="NZ_BDQX01000036.1"/>
</dbReference>
<evidence type="ECO:0000256" key="2">
    <source>
        <dbReference type="ARBA" id="ARBA00022448"/>
    </source>
</evidence>
<dbReference type="EMBL" id="BDQX01000036">
    <property type="protein sequence ID" value="GBG06104.1"/>
    <property type="molecule type" value="Genomic_DNA"/>
</dbReference>
<evidence type="ECO:0000256" key="4">
    <source>
        <dbReference type="ARBA" id="ARBA00022692"/>
    </source>
</evidence>
<dbReference type="Gene3D" id="1.10.3720.10">
    <property type="entry name" value="MetI-like"/>
    <property type="match status" value="2"/>
</dbReference>
<evidence type="ECO:0000256" key="5">
    <source>
        <dbReference type="ARBA" id="ARBA00022989"/>
    </source>
</evidence>
<evidence type="ECO:0008006" key="10">
    <source>
        <dbReference type="Google" id="ProtNLM"/>
    </source>
</evidence>
<keyword evidence="9" id="KW-1185">Reference proteome</keyword>
<evidence type="ECO:0000256" key="3">
    <source>
        <dbReference type="ARBA" id="ARBA00022475"/>
    </source>
</evidence>
<evidence type="ECO:0000256" key="7">
    <source>
        <dbReference type="SAM" id="Phobius"/>
    </source>
</evidence>
<dbReference type="InterPro" id="IPR035906">
    <property type="entry name" value="MetI-like_sf"/>
</dbReference>
<proteinExistence type="predicted"/>
<keyword evidence="6 7" id="KW-0472">Membrane</keyword>
<gene>
    <name evidence="8" type="ORF">PAT3040_00607</name>
</gene>
<protein>
    <recommendedName>
        <fullName evidence="10">ABC transmembrane type-1 domain-containing protein</fullName>
    </recommendedName>
</protein>
<feature type="transmembrane region" description="Helical" evidence="7">
    <location>
        <begin position="99"/>
        <end position="119"/>
    </location>
</feature>
<dbReference type="PANTHER" id="PTHR43744:SF8">
    <property type="entry name" value="SN-GLYCEROL-3-PHOSPHATE TRANSPORT SYSTEM PERMEASE PROTEIN UGPE"/>
    <property type="match status" value="1"/>
</dbReference>
<dbReference type="PANTHER" id="PTHR43744">
    <property type="entry name" value="ABC TRANSPORTER PERMEASE PROTEIN MG189-RELATED-RELATED"/>
    <property type="match status" value="1"/>
</dbReference>
<feature type="transmembrane region" description="Helical" evidence="7">
    <location>
        <begin position="131"/>
        <end position="154"/>
    </location>
</feature>
<sequence>MDRELPPQSDFPMQSTRNKSLAERIWQYKFHYIIVIPAFFLVFGLKIMPFLNGLYASFLEYKPYLGVGGSPWVGWDNYKALFQSPEFRSALGNTLTYKIIYIVAGGVLAFGAALALSGIRSGKLRSWITSMFVLPYVIPSVVLGHFAMLMFSATSSPLGPADRLLLGESGPFRMILLALELLKYGGIPMIFALAAIAATHSKIGDGHSGATFGRLNALPAAKAVAAVMLLQLAMITTTDFELLHTLFNPLVMDTAMTVDLFVYQMGFLQMNTGPAFSATILSYGLQLALALAAYFIVRGTLLDSLFQRDADPAADLKGGSAVAGGVVGVAGTGLVLFVLYFIFVDPFLSQSSTEIPLTELLRMPNVALSAVLFWGATLISMLVTITLAYPMTARRLPGGTLYRILLIAVMGIGTGTLFEYLQFRWLGMVNTIYPIAIVGFINIVSAFVLKSIFNGQYGHLKEQAELEGRGEFATLFILFLPKIWKPLLALGALQFIVLWNSYLPSLLYIADSSKHLGMMQFLNAMYMSDQFGIDRSDPILYRIGALLSLPPLVLFLLLRKWIVGGVLLGGLFKR</sequence>
<dbReference type="AlphaFoldDB" id="A0A2R5ERU4"/>